<dbReference type="InterPro" id="IPR017941">
    <property type="entry name" value="Rieske_2Fe-2S"/>
</dbReference>
<feature type="transmembrane region" description="Helical" evidence="7">
    <location>
        <begin position="122"/>
        <end position="140"/>
    </location>
</feature>
<dbReference type="SUPFAM" id="SSF50022">
    <property type="entry name" value="ISP domain"/>
    <property type="match status" value="1"/>
</dbReference>
<sequence length="295" mass="31159">MPKQSTATALAGRLTEALEHSDILDRPAQILAARVRRLTGQGKFKDLISGTSLGHPAHPPLTDLVIGAFVSASLLDLLAPRAGADMANRLTAVGIAAYAPTAITGISDWADTELSDEPSRRVGLVHAAANSSALLMYGASLMNRRRGRRLRAVLLSLGGTATLGLGGYLGGHLAYTRGVGVNQNAFDPGPDGWTSVLDSTELTDGRLHAVDADGTPVLLVRYAGRVWAIHDRCGHRGCPLSNGELDGTVVTCACHGSRFDMCDGTLLRGPATGNQPAMRCREVDGRIEVRRLDLR</sequence>
<keyword evidence="10" id="KW-1185">Reference proteome</keyword>
<evidence type="ECO:0000256" key="5">
    <source>
        <dbReference type="ARBA" id="ARBA00034078"/>
    </source>
</evidence>
<evidence type="ECO:0000259" key="8">
    <source>
        <dbReference type="PROSITE" id="PS51296"/>
    </source>
</evidence>
<dbReference type="Pfam" id="PF09990">
    <property type="entry name" value="DUF2231"/>
    <property type="match status" value="1"/>
</dbReference>
<evidence type="ECO:0000256" key="2">
    <source>
        <dbReference type="ARBA" id="ARBA00022723"/>
    </source>
</evidence>
<evidence type="ECO:0000313" key="10">
    <source>
        <dbReference type="Proteomes" id="UP001190336"/>
    </source>
</evidence>
<dbReference type="PANTHER" id="PTHR21496">
    <property type="entry name" value="FERREDOXIN-RELATED"/>
    <property type="match status" value="1"/>
</dbReference>
<dbReference type="CDD" id="cd03467">
    <property type="entry name" value="Rieske"/>
    <property type="match status" value="1"/>
</dbReference>
<evidence type="ECO:0000313" key="9">
    <source>
        <dbReference type="EMBL" id="CAJ1502093.1"/>
    </source>
</evidence>
<gene>
    <name evidence="9" type="ORF">MU0083_002847</name>
</gene>
<organism evidence="9 10">
    <name type="scientific">[Mycobacterium] kokjensenii</name>
    <dbReference type="NCBI Taxonomy" id="3064287"/>
    <lineage>
        <taxon>Bacteria</taxon>
        <taxon>Bacillati</taxon>
        <taxon>Actinomycetota</taxon>
        <taxon>Actinomycetes</taxon>
        <taxon>Mycobacteriales</taxon>
        <taxon>Mycobacteriaceae</taxon>
        <taxon>Mycolicibacter</taxon>
    </lineage>
</organism>
<evidence type="ECO:0000256" key="6">
    <source>
        <dbReference type="ARBA" id="ARBA00038001"/>
    </source>
</evidence>
<keyword evidence="7" id="KW-1133">Transmembrane helix</keyword>
<evidence type="ECO:0000256" key="7">
    <source>
        <dbReference type="SAM" id="Phobius"/>
    </source>
</evidence>
<keyword evidence="7" id="KW-0472">Membrane</keyword>
<keyword evidence="4" id="KW-0411">Iron-sulfur</keyword>
<comment type="similarity">
    <text evidence="6">Belongs to the bacterial ring-hydroxylating dioxygenase ferredoxin component family.</text>
</comment>
<comment type="cofactor">
    <cofactor evidence="5">
        <name>[2Fe-2S] cluster</name>
        <dbReference type="ChEBI" id="CHEBI:190135"/>
    </cofactor>
</comment>
<dbReference type="PANTHER" id="PTHR21496:SF0">
    <property type="entry name" value="RIESKE DOMAIN-CONTAINING PROTEIN"/>
    <property type="match status" value="1"/>
</dbReference>
<evidence type="ECO:0000256" key="3">
    <source>
        <dbReference type="ARBA" id="ARBA00023004"/>
    </source>
</evidence>
<keyword evidence="1" id="KW-0001">2Fe-2S</keyword>
<dbReference type="EMBL" id="OY726394">
    <property type="protein sequence ID" value="CAJ1502093.1"/>
    <property type="molecule type" value="Genomic_DNA"/>
</dbReference>
<dbReference type="InterPro" id="IPR036922">
    <property type="entry name" value="Rieske_2Fe-2S_sf"/>
</dbReference>
<keyword evidence="2" id="KW-0479">Metal-binding</keyword>
<evidence type="ECO:0000256" key="4">
    <source>
        <dbReference type="ARBA" id="ARBA00023014"/>
    </source>
</evidence>
<feature type="domain" description="Rieske" evidence="8">
    <location>
        <begin position="193"/>
        <end position="289"/>
    </location>
</feature>
<feature type="transmembrane region" description="Helical" evidence="7">
    <location>
        <begin position="90"/>
        <end position="110"/>
    </location>
</feature>
<protein>
    <submittedName>
        <fullName evidence="9">Rieske (2Fe-2S) protein</fullName>
    </submittedName>
</protein>
<proteinExistence type="inferred from homology"/>
<evidence type="ECO:0000256" key="1">
    <source>
        <dbReference type="ARBA" id="ARBA00022714"/>
    </source>
</evidence>
<dbReference type="PROSITE" id="PS51296">
    <property type="entry name" value="RIESKE"/>
    <property type="match status" value="1"/>
</dbReference>
<reference evidence="9 10" key="1">
    <citation type="submission" date="2023-08" db="EMBL/GenBank/DDBJ databases">
        <authorList>
            <person name="Folkvardsen B D."/>
            <person name="Norman A."/>
        </authorList>
    </citation>
    <scope>NUCLEOTIDE SEQUENCE [LARGE SCALE GENOMIC DNA]</scope>
    <source>
        <strain evidence="9 10">Mu0083</strain>
    </source>
</reference>
<keyword evidence="3" id="KW-0408">Iron</keyword>
<keyword evidence="7" id="KW-0812">Transmembrane</keyword>
<feature type="transmembrane region" description="Helical" evidence="7">
    <location>
        <begin position="152"/>
        <end position="175"/>
    </location>
</feature>
<accession>A0ABN9N857</accession>
<dbReference type="RefSeq" id="WP_308473580.1">
    <property type="nucleotide sequence ID" value="NZ_OY726394.1"/>
</dbReference>
<dbReference type="InterPro" id="IPR019251">
    <property type="entry name" value="DUF2231_TM"/>
</dbReference>
<dbReference type="Proteomes" id="UP001190336">
    <property type="component" value="Chromosome"/>
</dbReference>
<dbReference type="Pfam" id="PF00355">
    <property type="entry name" value="Rieske"/>
    <property type="match status" value="1"/>
</dbReference>
<dbReference type="Gene3D" id="2.102.10.10">
    <property type="entry name" value="Rieske [2Fe-2S] iron-sulphur domain"/>
    <property type="match status" value="1"/>
</dbReference>
<name>A0ABN9N857_9MYCO</name>